<dbReference type="PROSITE" id="PS51643">
    <property type="entry name" value="HD_CAS3"/>
    <property type="match status" value="1"/>
</dbReference>
<keyword evidence="12" id="KW-1185">Reference proteome</keyword>
<evidence type="ECO:0000256" key="9">
    <source>
        <dbReference type="ARBA" id="ARBA00023118"/>
    </source>
</evidence>
<dbReference type="GO" id="GO:0003724">
    <property type="term" value="F:RNA helicase activity"/>
    <property type="evidence" value="ECO:0007669"/>
    <property type="project" value="TreeGrafter"/>
</dbReference>
<dbReference type="InterPro" id="IPR050547">
    <property type="entry name" value="DEAD_box_RNA_helicases"/>
</dbReference>
<keyword evidence="9" id="KW-0051">Antiviral defense</keyword>
<keyword evidence="8" id="KW-0067">ATP-binding</keyword>
<gene>
    <name evidence="11" type="ORF">HD592_000464</name>
</gene>
<dbReference type="InterPro" id="IPR054712">
    <property type="entry name" value="Cas3-like_dom"/>
</dbReference>
<evidence type="ECO:0000256" key="5">
    <source>
        <dbReference type="ARBA" id="ARBA00022741"/>
    </source>
</evidence>
<dbReference type="Gene3D" id="1.10.3210.30">
    <property type="match status" value="1"/>
</dbReference>
<dbReference type="Pfam" id="PF22590">
    <property type="entry name" value="Cas3-like_C_2"/>
    <property type="match status" value="1"/>
</dbReference>
<dbReference type="InterPro" id="IPR027417">
    <property type="entry name" value="P-loop_NTPase"/>
</dbReference>
<dbReference type="CDD" id="cd09641">
    <property type="entry name" value="Cas3''_I"/>
    <property type="match status" value="1"/>
</dbReference>
<evidence type="ECO:0000256" key="2">
    <source>
        <dbReference type="ARBA" id="ARBA00009046"/>
    </source>
</evidence>
<sequence>MARTKVVHDALACQTLKRHDAEFLEPQSDLTDSSLSLLAHSFWAKSGRGRPDLWLSVPQHLMDASDVAGKLFDEYASEHHRKLMASVWGGDQGSARSALCFLAAVHDVGKCSPAFACQVPTLADLLRPEDLEVPHWKELPGRSRLPHGFVSYFALVEAIVAGGGDEIRARQWAALVGVHHGRYPSPSTMNDARAAYADTRLAGAERWRAARREIIEWAAKRSGFPLSAPEPSALPKLPIAVASVYASLIVMADWIASNEAYFPLMPVEQRFASMCPAAQIRRVEAGWRAARMPSPMRFGRNIENDIPNRYRLRFGWGDEIRPTAAQVGAVQAAEDDDPDLMIVEAPPGSGKTELAFSVAEVLMKKRSLQGVMVGLPTQATTDAMFERAKAWLRSILEDVPQNLGIFLAHGKNELNEDFLQLLDNDARGLEVYDDESPLLGSHGETKLGAGLVANSWMASRWRSLLSPVVVGTIDQVLLAALQSRHVLMRHLGLMGKVVIIDEVHAADAYMETYLESALTWLGMYEVPVVLLSATLPSARRRALVSAYQRGRTGKEVGTAALEGDIGYPVITSLPSDGRPPSVKVFDGGQDHVKKTIRPVCMASEEEIGGHLHDLLDEGGCALVVRNTVDEAQRTYDALLGFFDADETTLLHSRFLASDRIVLDAKMRDLFGKNSRQRPRRHVVVATQVIEQSLDIDFDVVFTDPAPMDLLLQRAGRLHRHIGRIRPSRLHEAECLVLLKTIGSDPWEYSKGSERVYGAHRILRMLAMLSETGQLTVAEPQDYAMLTQRAYSDEPLGPKSWQELMEEARREVESNENTARLRANEWSLYSPELQSWTGESLLIHFSGNEATGEEASPVGRAGARAAVRDSEDQIPIIVVPIDPFLGGVAVELPWEGEGGELRIIETSTWPSSGLARRIRSWSVSLPPWKFKEKAEDLDATIAAVAQAIWKDERVTKWRLLEHPLLSGELVLPMVKVDEFSDRLEAEVRGRRLVYTNRRGLEVQNS</sequence>
<dbReference type="SUPFAM" id="SSF52540">
    <property type="entry name" value="P-loop containing nucleoside triphosphate hydrolases"/>
    <property type="match status" value="1"/>
</dbReference>
<dbReference type="EMBL" id="JACHMK010000001">
    <property type="protein sequence ID" value="MBB6333899.1"/>
    <property type="molecule type" value="Genomic_DNA"/>
</dbReference>
<keyword evidence="11" id="KW-0255">Endonuclease</keyword>
<dbReference type="EC" id="3.6.4.-" evidence="11"/>
<dbReference type="GO" id="GO:0046872">
    <property type="term" value="F:metal ion binding"/>
    <property type="evidence" value="ECO:0007669"/>
    <property type="project" value="UniProtKB-KW"/>
</dbReference>
<keyword evidence="7" id="KW-0347">Helicase</keyword>
<dbReference type="Gene3D" id="3.40.50.300">
    <property type="entry name" value="P-loop containing nucleotide triphosphate hydrolases"/>
    <property type="match status" value="2"/>
</dbReference>
<evidence type="ECO:0000313" key="12">
    <source>
        <dbReference type="Proteomes" id="UP000617426"/>
    </source>
</evidence>
<keyword evidence="6 11" id="KW-0378">Hydrolase</keyword>
<dbReference type="GO" id="GO:0005524">
    <property type="term" value="F:ATP binding"/>
    <property type="evidence" value="ECO:0007669"/>
    <property type="project" value="UniProtKB-KW"/>
</dbReference>
<reference evidence="11" key="1">
    <citation type="submission" date="2020-08" db="EMBL/GenBank/DDBJ databases">
        <title>Sequencing the genomes of 1000 actinobacteria strains.</title>
        <authorList>
            <person name="Klenk H.-P."/>
        </authorList>
    </citation>
    <scope>NUCLEOTIDE SEQUENCE</scope>
    <source>
        <strain evidence="11">DSM 10695</strain>
    </source>
</reference>
<evidence type="ECO:0000256" key="6">
    <source>
        <dbReference type="ARBA" id="ARBA00022801"/>
    </source>
</evidence>
<comment type="similarity">
    <text evidence="2">In the central section; belongs to the CRISPR-associated helicase Cas3 family.</text>
</comment>
<comment type="similarity">
    <text evidence="1">In the N-terminal section; belongs to the CRISPR-associated nuclease Cas3-HD family.</text>
</comment>
<dbReference type="SMART" id="SM00487">
    <property type="entry name" value="DEXDc"/>
    <property type="match status" value="1"/>
</dbReference>
<accession>A0A923E5E8</accession>
<dbReference type="CDD" id="cd17930">
    <property type="entry name" value="DEXHc_cas3"/>
    <property type="match status" value="1"/>
</dbReference>
<dbReference type="GO" id="GO:0003723">
    <property type="term" value="F:RNA binding"/>
    <property type="evidence" value="ECO:0007669"/>
    <property type="project" value="TreeGrafter"/>
</dbReference>
<evidence type="ECO:0000256" key="4">
    <source>
        <dbReference type="ARBA" id="ARBA00022723"/>
    </source>
</evidence>
<keyword evidence="3" id="KW-0540">Nuclease</keyword>
<protein>
    <submittedName>
        <fullName evidence="11">CRISPR-associated endonuclease/helicase Cas3/CRISPR system Cascade subunit CasA</fullName>
        <ecNumber evidence="11">3.1.-.-</ecNumber>
        <ecNumber evidence="11">3.6.4.-</ecNumber>
    </submittedName>
</protein>
<dbReference type="GO" id="GO:0016787">
    <property type="term" value="F:hydrolase activity"/>
    <property type="evidence" value="ECO:0007669"/>
    <property type="project" value="UniProtKB-KW"/>
</dbReference>
<evidence type="ECO:0000256" key="7">
    <source>
        <dbReference type="ARBA" id="ARBA00022806"/>
    </source>
</evidence>
<organism evidence="11 12">
    <name type="scientific">Schaalia hyovaginalis</name>
    <dbReference type="NCBI Taxonomy" id="29316"/>
    <lineage>
        <taxon>Bacteria</taxon>
        <taxon>Bacillati</taxon>
        <taxon>Actinomycetota</taxon>
        <taxon>Actinomycetes</taxon>
        <taxon>Actinomycetales</taxon>
        <taxon>Actinomycetaceae</taxon>
        <taxon>Schaalia</taxon>
    </lineage>
</organism>
<dbReference type="PANTHER" id="PTHR47963">
    <property type="entry name" value="DEAD-BOX ATP-DEPENDENT RNA HELICASE 47, MITOCHONDRIAL"/>
    <property type="match status" value="1"/>
</dbReference>
<dbReference type="EC" id="3.1.-.-" evidence="11"/>
<dbReference type="NCBIfam" id="TIGR01587">
    <property type="entry name" value="cas3_core"/>
    <property type="match status" value="1"/>
</dbReference>
<dbReference type="RefSeq" id="WP_184451567.1">
    <property type="nucleotide sequence ID" value="NZ_JACHMK010000001.1"/>
</dbReference>
<keyword evidence="4" id="KW-0479">Metal-binding</keyword>
<evidence type="ECO:0000313" key="11">
    <source>
        <dbReference type="EMBL" id="MBB6333899.1"/>
    </source>
</evidence>
<dbReference type="PRINTS" id="PR00830">
    <property type="entry name" value="ENDOLAPTASE"/>
</dbReference>
<dbReference type="GO" id="GO:0051607">
    <property type="term" value="P:defense response to virus"/>
    <property type="evidence" value="ECO:0007669"/>
    <property type="project" value="UniProtKB-KW"/>
</dbReference>
<proteinExistence type="inferred from homology"/>
<dbReference type="Pfam" id="PF18019">
    <property type="entry name" value="Cas3_HD"/>
    <property type="match status" value="1"/>
</dbReference>
<dbReference type="PANTHER" id="PTHR47963:SF9">
    <property type="entry name" value="CRISPR-ASSOCIATED ENDONUCLEASE_HELICASE CAS3"/>
    <property type="match status" value="1"/>
</dbReference>
<comment type="caution">
    <text evidence="11">The sequence shown here is derived from an EMBL/GenBank/DDBJ whole genome shotgun (WGS) entry which is preliminary data.</text>
</comment>
<dbReference type="AlphaFoldDB" id="A0A923E5E8"/>
<evidence type="ECO:0000256" key="8">
    <source>
        <dbReference type="ARBA" id="ARBA00022840"/>
    </source>
</evidence>
<dbReference type="GO" id="GO:0004519">
    <property type="term" value="F:endonuclease activity"/>
    <property type="evidence" value="ECO:0007669"/>
    <property type="project" value="UniProtKB-KW"/>
</dbReference>
<feature type="domain" description="HD Cas3-type" evidence="10">
    <location>
        <begin position="50"/>
        <end position="255"/>
    </location>
</feature>
<evidence type="ECO:0000259" key="10">
    <source>
        <dbReference type="PROSITE" id="PS51643"/>
    </source>
</evidence>
<dbReference type="Proteomes" id="UP000617426">
    <property type="component" value="Unassembled WGS sequence"/>
</dbReference>
<dbReference type="NCBIfam" id="TIGR01596">
    <property type="entry name" value="cas3_HD"/>
    <property type="match status" value="1"/>
</dbReference>
<dbReference type="InterPro" id="IPR038257">
    <property type="entry name" value="CRISPR-assoc_Cas3_HD_sf"/>
</dbReference>
<dbReference type="InterPro" id="IPR006474">
    <property type="entry name" value="Helicase_Cas3_CRISPR-ass_core"/>
</dbReference>
<evidence type="ECO:0000256" key="1">
    <source>
        <dbReference type="ARBA" id="ARBA00006847"/>
    </source>
</evidence>
<evidence type="ECO:0000256" key="3">
    <source>
        <dbReference type="ARBA" id="ARBA00022722"/>
    </source>
</evidence>
<dbReference type="InterPro" id="IPR006483">
    <property type="entry name" value="CRISPR-assoc_Cas3_HD"/>
</dbReference>
<name>A0A923E5E8_9ACTO</name>
<keyword evidence="5" id="KW-0547">Nucleotide-binding</keyword>
<dbReference type="InterPro" id="IPR014001">
    <property type="entry name" value="Helicase_ATP-bd"/>
</dbReference>